<feature type="compositionally biased region" description="Low complexity" evidence="1">
    <location>
        <begin position="157"/>
        <end position="174"/>
    </location>
</feature>
<feature type="region of interest" description="Disordered" evidence="1">
    <location>
        <begin position="321"/>
        <end position="343"/>
    </location>
</feature>
<feature type="compositionally biased region" description="Polar residues" evidence="1">
    <location>
        <begin position="216"/>
        <end position="233"/>
    </location>
</feature>
<proteinExistence type="predicted"/>
<reference evidence="3 4" key="1">
    <citation type="journal article" date="2020" name="ISME J.">
        <title>Uncovering the hidden diversity of litter-decomposition mechanisms in mushroom-forming fungi.</title>
        <authorList>
            <person name="Floudas D."/>
            <person name="Bentzer J."/>
            <person name="Ahren D."/>
            <person name="Johansson T."/>
            <person name="Persson P."/>
            <person name="Tunlid A."/>
        </authorList>
    </citation>
    <scope>NUCLEOTIDE SEQUENCE [LARGE SCALE GENOMIC DNA]</scope>
    <source>
        <strain evidence="3 4">CBS 146.42</strain>
    </source>
</reference>
<keyword evidence="2" id="KW-0472">Membrane</keyword>
<feature type="compositionally biased region" description="Basic and acidic residues" evidence="1">
    <location>
        <begin position="289"/>
        <end position="298"/>
    </location>
</feature>
<evidence type="ECO:0000313" key="4">
    <source>
        <dbReference type="Proteomes" id="UP000559027"/>
    </source>
</evidence>
<keyword evidence="2" id="KW-1133">Transmembrane helix</keyword>
<protein>
    <submittedName>
        <fullName evidence="3">Uncharacterized protein</fullName>
    </submittedName>
</protein>
<feature type="compositionally biased region" description="Polar residues" evidence="1">
    <location>
        <begin position="274"/>
        <end position="286"/>
    </location>
</feature>
<dbReference type="AlphaFoldDB" id="A0A8H5LH91"/>
<sequence length="343" mass="37743">MTLRMKLTLHVPTCLPLPPTSMSNAPSPSSTTSFQSTESQDGGPSNPSQSPVGSPPLILAFLAIGIFSAAMIAVFGWRRVQFGRDAGLWRYRDDTRSEGRRGRGSDPAGPGDVVAATIVGEKPVLWEARTDRSTKVERGDYGCWDNVMPLALVSSPALTSNKNSSSSSLSDSGPPRLPEPPPIFRLQQTTSSQRPSRRRQRMYEIPPLSIFRRRIPTNTAPNVQLDSIGQGHSSGKAKEDEKLAQVVMIIEMPSPTKSRYRHAQSSERNRHLSRYSSHSNSETLVDSTGRMREDPGIHHDDSGQFQYCLGVHTCPWPQTTTLPLMSNNGPERIPQPHPEKEIG</sequence>
<feature type="compositionally biased region" description="Low complexity" evidence="1">
    <location>
        <begin position="185"/>
        <end position="194"/>
    </location>
</feature>
<feature type="region of interest" description="Disordered" evidence="1">
    <location>
        <begin position="254"/>
        <end position="298"/>
    </location>
</feature>
<dbReference type="OrthoDB" id="2972750at2759"/>
<dbReference type="Proteomes" id="UP000559027">
    <property type="component" value="Unassembled WGS sequence"/>
</dbReference>
<feature type="compositionally biased region" description="Low complexity" evidence="1">
    <location>
        <begin position="26"/>
        <end position="40"/>
    </location>
</feature>
<evidence type="ECO:0000256" key="1">
    <source>
        <dbReference type="SAM" id="MobiDB-lite"/>
    </source>
</evidence>
<keyword evidence="2" id="KW-0812">Transmembrane</keyword>
<comment type="caution">
    <text evidence="3">The sequence shown here is derived from an EMBL/GenBank/DDBJ whole genome shotgun (WGS) entry which is preliminary data.</text>
</comment>
<feature type="region of interest" description="Disordered" evidence="1">
    <location>
        <begin position="157"/>
        <end position="238"/>
    </location>
</feature>
<feature type="compositionally biased region" description="Polar residues" evidence="1">
    <location>
        <begin position="42"/>
        <end position="51"/>
    </location>
</feature>
<keyword evidence="4" id="KW-1185">Reference proteome</keyword>
<name>A0A8H5LH91_9AGAR</name>
<gene>
    <name evidence="3" type="ORF">D9756_006717</name>
</gene>
<accession>A0A8H5LH91</accession>
<organism evidence="3 4">
    <name type="scientific">Leucocoprinus leucothites</name>
    <dbReference type="NCBI Taxonomy" id="201217"/>
    <lineage>
        <taxon>Eukaryota</taxon>
        <taxon>Fungi</taxon>
        <taxon>Dikarya</taxon>
        <taxon>Basidiomycota</taxon>
        <taxon>Agaricomycotina</taxon>
        <taxon>Agaricomycetes</taxon>
        <taxon>Agaricomycetidae</taxon>
        <taxon>Agaricales</taxon>
        <taxon>Agaricineae</taxon>
        <taxon>Agaricaceae</taxon>
        <taxon>Leucocoprinus</taxon>
    </lineage>
</organism>
<evidence type="ECO:0000313" key="3">
    <source>
        <dbReference type="EMBL" id="KAF5357053.1"/>
    </source>
</evidence>
<feature type="region of interest" description="Disordered" evidence="1">
    <location>
        <begin position="16"/>
        <end position="51"/>
    </location>
</feature>
<dbReference type="EMBL" id="JAACJO010000006">
    <property type="protein sequence ID" value="KAF5357053.1"/>
    <property type="molecule type" value="Genomic_DNA"/>
</dbReference>
<evidence type="ECO:0000256" key="2">
    <source>
        <dbReference type="SAM" id="Phobius"/>
    </source>
</evidence>
<feature type="transmembrane region" description="Helical" evidence="2">
    <location>
        <begin position="57"/>
        <end position="77"/>
    </location>
</feature>